<evidence type="ECO:0000313" key="2">
    <source>
        <dbReference type="Proteomes" id="UP001178288"/>
    </source>
</evidence>
<organism evidence="1 2">
    <name type="scientific">Neobacillus novalis</name>
    <dbReference type="NCBI Taxonomy" id="220687"/>
    <lineage>
        <taxon>Bacteria</taxon>
        <taxon>Bacillati</taxon>
        <taxon>Bacillota</taxon>
        <taxon>Bacilli</taxon>
        <taxon>Bacillales</taxon>
        <taxon>Bacillaceae</taxon>
        <taxon>Neobacillus</taxon>
    </lineage>
</organism>
<evidence type="ECO:0000313" key="1">
    <source>
        <dbReference type="EMBL" id="WHY84127.1"/>
    </source>
</evidence>
<sequence length="46" mass="5206">MEVFIGFALVIITLCVGTAIGMHANKNVRAFKEEEHEIFVDKDVRN</sequence>
<dbReference type="KEGG" id="nnv:QNH39_15730"/>
<reference evidence="1" key="1">
    <citation type="submission" date="2023-05" db="EMBL/GenBank/DDBJ databases">
        <title>Comparative genomics of Bacillaceae isolates and their secondary metabolite potential.</title>
        <authorList>
            <person name="Song L."/>
            <person name="Nielsen L.J."/>
            <person name="Mohite O."/>
            <person name="Xu X."/>
            <person name="Weber T."/>
            <person name="Kovacs A.T."/>
        </authorList>
    </citation>
    <scope>NUCLEOTIDE SEQUENCE</scope>
    <source>
        <strain evidence="1">XLM17</strain>
    </source>
</reference>
<dbReference type="Proteomes" id="UP001178288">
    <property type="component" value="Chromosome"/>
</dbReference>
<dbReference type="AlphaFoldDB" id="A0AA95MI00"/>
<proteinExistence type="predicted"/>
<keyword evidence="2" id="KW-1185">Reference proteome</keyword>
<protein>
    <submittedName>
        <fullName evidence="1">Uncharacterized protein</fullName>
    </submittedName>
</protein>
<gene>
    <name evidence="1" type="ORF">QNH39_15730</name>
</gene>
<dbReference type="EMBL" id="CP126114">
    <property type="protein sequence ID" value="WHY84127.1"/>
    <property type="molecule type" value="Genomic_DNA"/>
</dbReference>
<accession>A0AA95MI00</accession>
<dbReference type="RefSeq" id="WP_156482326.1">
    <property type="nucleotide sequence ID" value="NZ_CP126114.1"/>
</dbReference>
<name>A0AA95MI00_9BACI</name>